<feature type="compositionally biased region" description="Basic and acidic residues" evidence="1">
    <location>
        <begin position="59"/>
        <end position="69"/>
    </location>
</feature>
<dbReference type="Proteomes" id="UP000652761">
    <property type="component" value="Unassembled WGS sequence"/>
</dbReference>
<evidence type="ECO:0000256" key="1">
    <source>
        <dbReference type="SAM" id="MobiDB-lite"/>
    </source>
</evidence>
<protein>
    <submittedName>
        <fullName evidence="2">Uncharacterized protein</fullName>
    </submittedName>
</protein>
<evidence type="ECO:0000313" key="2">
    <source>
        <dbReference type="EMBL" id="MQM13282.1"/>
    </source>
</evidence>
<dbReference type="AlphaFoldDB" id="A0A843WRN4"/>
<feature type="compositionally biased region" description="Acidic residues" evidence="1">
    <location>
        <begin position="135"/>
        <end position="145"/>
    </location>
</feature>
<gene>
    <name evidence="2" type="ORF">Taro_046203</name>
</gene>
<reference evidence="2" key="1">
    <citation type="submission" date="2017-07" db="EMBL/GenBank/DDBJ databases">
        <title>Taro Niue Genome Assembly and Annotation.</title>
        <authorList>
            <person name="Atibalentja N."/>
            <person name="Keating K."/>
            <person name="Fields C.J."/>
        </authorList>
    </citation>
    <scope>NUCLEOTIDE SEQUENCE</scope>
    <source>
        <strain evidence="2">Niue_2</strain>
        <tissue evidence="2">Leaf</tissue>
    </source>
</reference>
<evidence type="ECO:0000313" key="3">
    <source>
        <dbReference type="Proteomes" id="UP000652761"/>
    </source>
</evidence>
<dbReference type="OrthoDB" id="779250at2759"/>
<name>A0A843WRN4_COLES</name>
<proteinExistence type="predicted"/>
<feature type="compositionally biased region" description="Basic and acidic residues" evidence="1">
    <location>
        <begin position="146"/>
        <end position="159"/>
    </location>
</feature>
<keyword evidence="3" id="KW-1185">Reference proteome</keyword>
<organism evidence="2 3">
    <name type="scientific">Colocasia esculenta</name>
    <name type="common">Wild taro</name>
    <name type="synonym">Arum esculentum</name>
    <dbReference type="NCBI Taxonomy" id="4460"/>
    <lineage>
        <taxon>Eukaryota</taxon>
        <taxon>Viridiplantae</taxon>
        <taxon>Streptophyta</taxon>
        <taxon>Embryophyta</taxon>
        <taxon>Tracheophyta</taxon>
        <taxon>Spermatophyta</taxon>
        <taxon>Magnoliopsida</taxon>
        <taxon>Liliopsida</taxon>
        <taxon>Araceae</taxon>
        <taxon>Aroideae</taxon>
        <taxon>Colocasieae</taxon>
        <taxon>Colocasia</taxon>
    </lineage>
</organism>
<accession>A0A843WRN4</accession>
<sequence>MQSRLALLFLGSSPRSLGRQLHRSWSRAATVNTTAAGAGDPAVHAELPQDEDAQSAEAEQQRRVREGGGRESPLVSSFTKKSSPFAPAPKLESSEVPRPVDPAFQQRRKLPSPELALEDVSCVGWDGKPLVGGAEGEEQEQEQEEERTKDYKEYFDHHKPTPLSELEFADTRRPIRQATDSDVVDDDAGVGEGPRGWREEQKDTVDEALLRAEAMFRAAAERGDPDTTHGRVLASYQRLVLL</sequence>
<feature type="region of interest" description="Disordered" evidence="1">
    <location>
        <begin position="32"/>
        <end position="203"/>
    </location>
</feature>
<dbReference type="EMBL" id="NMUH01005632">
    <property type="protein sequence ID" value="MQM13282.1"/>
    <property type="molecule type" value="Genomic_DNA"/>
</dbReference>
<comment type="caution">
    <text evidence="2">The sequence shown here is derived from an EMBL/GenBank/DDBJ whole genome shotgun (WGS) entry which is preliminary data.</text>
</comment>
<dbReference type="PANTHER" id="PTHR35985">
    <property type="entry name" value="OS07G0675200 PROTEIN"/>
    <property type="match status" value="1"/>
</dbReference>
<dbReference type="PANTHER" id="PTHR35985:SF1">
    <property type="entry name" value="OS07G0675200 PROTEIN"/>
    <property type="match status" value="1"/>
</dbReference>